<accession>A0A1G9KL91</accession>
<dbReference type="GO" id="GO:0003700">
    <property type="term" value="F:DNA-binding transcription factor activity"/>
    <property type="evidence" value="ECO:0007669"/>
    <property type="project" value="InterPro"/>
</dbReference>
<organism evidence="5 6">
    <name type="scientific">Maridesulfovibrio ferrireducens</name>
    <dbReference type="NCBI Taxonomy" id="246191"/>
    <lineage>
        <taxon>Bacteria</taxon>
        <taxon>Pseudomonadati</taxon>
        <taxon>Thermodesulfobacteriota</taxon>
        <taxon>Desulfovibrionia</taxon>
        <taxon>Desulfovibrionales</taxon>
        <taxon>Desulfovibrionaceae</taxon>
        <taxon>Maridesulfovibrio</taxon>
    </lineage>
</organism>
<dbReference type="SUPFAM" id="SSF46785">
    <property type="entry name" value="Winged helix' DNA-binding domain"/>
    <property type="match status" value="1"/>
</dbReference>
<reference evidence="6" key="1">
    <citation type="submission" date="2016-10" db="EMBL/GenBank/DDBJ databases">
        <authorList>
            <person name="Varghese N."/>
            <person name="Submissions S."/>
        </authorList>
    </citation>
    <scope>NUCLEOTIDE SEQUENCE [LARGE SCALE GENOMIC DNA]</scope>
    <source>
        <strain evidence="6">DSM 16995</strain>
    </source>
</reference>
<dbReference type="RefSeq" id="WP_092162763.1">
    <property type="nucleotide sequence ID" value="NZ_FNGA01000005.1"/>
</dbReference>
<dbReference type="Gene3D" id="1.20.120.530">
    <property type="entry name" value="GntR ligand-binding domain-like"/>
    <property type="match status" value="1"/>
</dbReference>
<dbReference type="PANTHER" id="PTHR43537:SF47">
    <property type="entry name" value="REGULATORY PROTEIN GNTR HTH"/>
    <property type="match status" value="1"/>
</dbReference>
<dbReference type="SUPFAM" id="SSF48008">
    <property type="entry name" value="GntR ligand-binding domain-like"/>
    <property type="match status" value="1"/>
</dbReference>
<dbReference type="InterPro" id="IPR000524">
    <property type="entry name" value="Tscrpt_reg_HTH_GntR"/>
</dbReference>
<evidence type="ECO:0000256" key="3">
    <source>
        <dbReference type="ARBA" id="ARBA00023163"/>
    </source>
</evidence>
<dbReference type="EMBL" id="FNGA01000005">
    <property type="protein sequence ID" value="SDL50422.1"/>
    <property type="molecule type" value="Genomic_DNA"/>
</dbReference>
<dbReference type="InterPro" id="IPR036390">
    <property type="entry name" value="WH_DNA-bd_sf"/>
</dbReference>
<evidence type="ECO:0000256" key="1">
    <source>
        <dbReference type="ARBA" id="ARBA00023015"/>
    </source>
</evidence>
<dbReference type="InterPro" id="IPR036388">
    <property type="entry name" value="WH-like_DNA-bd_sf"/>
</dbReference>
<dbReference type="SMART" id="SM00345">
    <property type="entry name" value="HTH_GNTR"/>
    <property type="match status" value="1"/>
</dbReference>
<dbReference type="Gene3D" id="1.10.10.10">
    <property type="entry name" value="Winged helix-like DNA-binding domain superfamily/Winged helix DNA-binding domain"/>
    <property type="match status" value="1"/>
</dbReference>
<keyword evidence="3" id="KW-0804">Transcription</keyword>
<dbReference type="Pfam" id="PF07729">
    <property type="entry name" value="FCD"/>
    <property type="match status" value="1"/>
</dbReference>
<dbReference type="InterPro" id="IPR008920">
    <property type="entry name" value="TF_FadR/GntR_C"/>
</dbReference>
<dbReference type="Proteomes" id="UP000199053">
    <property type="component" value="Unassembled WGS sequence"/>
</dbReference>
<name>A0A1G9KL91_9BACT</name>
<dbReference type="InterPro" id="IPR011711">
    <property type="entry name" value="GntR_C"/>
</dbReference>
<keyword evidence="6" id="KW-1185">Reference proteome</keyword>
<evidence type="ECO:0000313" key="6">
    <source>
        <dbReference type="Proteomes" id="UP000199053"/>
    </source>
</evidence>
<dbReference type="STRING" id="246191.SAMN05660337_3130"/>
<feature type="domain" description="HTH gntR-type" evidence="4">
    <location>
        <begin position="9"/>
        <end position="77"/>
    </location>
</feature>
<dbReference type="PROSITE" id="PS50949">
    <property type="entry name" value="HTH_GNTR"/>
    <property type="match status" value="1"/>
</dbReference>
<dbReference type="SMART" id="SM00895">
    <property type="entry name" value="FCD"/>
    <property type="match status" value="1"/>
</dbReference>
<protein>
    <submittedName>
        <fullName evidence="5">DNA-binding transcriptional regulator, FadR family</fullName>
    </submittedName>
</protein>
<evidence type="ECO:0000259" key="4">
    <source>
        <dbReference type="PROSITE" id="PS50949"/>
    </source>
</evidence>
<sequence length="217" mass="24701">MDKKKLIKLSLPKQISSEIEMSIKNGSLNVGDKLPSEPELVKIFGVSRNTVREAIQSLIQAGVLESRQGDGTYVMSSGRFEANMVNRLYESMDEVNEVRLSLEKEIVKIAAARRTEKDLELISIALENRNLTKDSVSENCKWDMEFHLAIARASHNSIFYDIYNSFSTFIYKSVENKMNGKETIEGMLNQLHIDLYEAIYQKDAERAESIIVTILEN</sequence>
<dbReference type="PRINTS" id="PR00035">
    <property type="entry name" value="HTHGNTR"/>
</dbReference>
<gene>
    <name evidence="5" type="ORF">SAMN05660337_3130</name>
</gene>
<proteinExistence type="predicted"/>
<dbReference type="OrthoDB" id="5343675at2"/>
<dbReference type="AlphaFoldDB" id="A0A1G9KL91"/>
<keyword evidence="2 5" id="KW-0238">DNA-binding</keyword>
<dbReference type="Pfam" id="PF00392">
    <property type="entry name" value="GntR"/>
    <property type="match status" value="1"/>
</dbReference>
<dbReference type="GO" id="GO:0003677">
    <property type="term" value="F:DNA binding"/>
    <property type="evidence" value="ECO:0007669"/>
    <property type="project" value="UniProtKB-KW"/>
</dbReference>
<evidence type="ECO:0000256" key="2">
    <source>
        <dbReference type="ARBA" id="ARBA00023125"/>
    </source>
</evidence>
<dbReference type="PANTHER" id="PTHR43537">
    <property type="entry name" value="TRANSCRIPTIONAL REGULATOR, GNTR FAMILY"/>
    <property type="match status" value="1"/>
</dbReference>
<evidence type="ECO:0000313" key="5">
    <source>
        <dbReference type="EMBL" id="SDL50422.1"/>
    </source>
</evidence>
<keyword evidence="1" id="KW-0805">Transcription regulation</keyword>
<dbReference type="CDD" id="cd07377">
    <property type="entry name" value="WHTH_GntR"/>
    <property type="match status" value="1"/>
</dbReference>